<dbReference type="Proteomes" id="UP000279029">
    <property type="component" value="Chromosome"/>
</dbReference>
<dbReference type="KEGG" id="cbar:PATL70BA_2205"/>
<reference evidence="1 2" key="1">
    <citation type="submission" date="2018-09" db="EMBL/GenBank/DDBJ databases">
        <authorList>
            <person name="Postec A."/>
        </authorList>
    </citation>
    <scope>NUCLEOTIDE SEQUENCE [LARGE SCALE GENOMIC DNA]</scope>
    <source>
        <strain evidence="1">70B-A</strain>
    </source>
</reference>
<proteinExistence type="predicted"/>
<evidence type="ECO:0000313" key="2">
    <source>
        <dbReference type="Proteomes" id="UP000279029"/>
    </source>
</evidence>
<dbReference type="AlphaFoldDB" id="A0A3P7NY04"/>
<evidence type="ECO:0000313" key="1">
    <source>
        <dbReference type="EMBL" id="VDN48094.1"/>
    </source>
</evidence>
<dbReference type="EMBL" id="LR130778">
    <property type="protein sequence ID" value="VDN48094.1"/>
    <property type="molecule type" value="Genomic_DNA"/>
</dbReference>
<protein>
    <submittedName>
        <fullName evidence="1">Uncharacterized protein</fullName>
    </submittedName>
</protein>
<accession>A0A3P7NY04</accession>
<organism evidence="1 2">
    <name type="scientific">Petrocella atlantisensis</name>
    <dbReference type="NCBI Taxonomy" id="2173034"/>
    <lineage>
        <taxon>Bacteria</taxon>
        <taxon>Bacillati</taxon>
        <taxon>Bacillota</taxon>
        <taxon>Clostridia</taxon>
        <taxon>Lachnospirales</taxon>
        <taxon>Vallitaleaceae</taxon>
        <taxon>Petrocella</taxon>
    </lineage>
</organism>
<name>A0A3P7NY04_9FIRM</name>
<sequence length="39" mass="4495">MLFSNIEMELFGIGFNKKDNTIVNLSAHSDLSRNRLQLK</sequence>
<gene>
    <name evidence="1" type="ORF">PATL70BA_2205</name>
</gene>
<keyword evidence="2" id="KW-1185">Reference proteome</keyword>